<keyword evidence="2" id="KW-1133">Transmembrane helix</keyword>
<sequence length="972" mass="106934">MQEAFYAGNISMTDEGMPKLSPSESPSEALDTYLHQMPTSQACAPFIAPHVRRIAIVGNGPLSAAHAKAANEHDLVVRFNMLDNISGQDSDERVDVWLMRYAWETRLHYWGLTKLLGMSRTKASDKVQMFAWKAIYGRNATRDAVTTGMAVRFPPTSILARQPAAFRQAWRGLSLPFVLSGSQEEIQFWQATADALEASCTDMDWSKCLMVNFSAEEGPTLVPAPTYPFFCSSAHHVIETAGQSADSLVVTDFTKNGPHFFDWEDLHEQGMVAMGAVPVKEGDSIVAVLTVASEQPGVLDRPGLMGMLALAIAPHINALRGLQPGTSLERFMARLVPELIEDRCCRIKAALGPLQKQNPKSDTLSANGKQGSKEKGGTIVESGEEQGPAQLQLFDLVYSLVSTCLVCAYLVGPAVGAGGRNALAWSTCVALADVLLLAARWRCTDRDGSSSPSGISSADCSALGDHSSQESPHGTLWKKPKGFGGDELSSQRDWGFSTQLFSSYRQMAMPVANTWLSWSLLRLLHVEATLSAALFLLAAAILGLVLGVWGRMRFLLQGPLQLETLENLAHSVGPAWPCGDRRALLWETGSKGCRLRPLAGRHFPSLLLSSKTTVDMGTSRSLASGRYPHPYRGSLGRPRQRLASSTALENFQTDSPLVVCLSSIPSRLPLVRPVLNHLLNQSRPAEAIFLVLPWWSTREGSFYNIPSFLLEHGEYEGKVSLLRTSVDWGPATKFVPIIQELKTQGLEDARVIVVDDDQMYPWEMVEAYDRWSQSLPDSAFTLRGHKMLDQPTSWDRIAYGNIIHSYELAEVTCVDIITAVGSYMVRPRFFTPELWETLYIFEIHGNTSTRLKGARNADDIWISGMLARQGVSRSAIPGRLEQWDATQSQDAYFQRMTIQPWEGASGAYAETLALHGGSEADNNQLIDAFWDHWSCFGQLMTLPPCPQARDGTDQPFLHGVPCLRQSGSILIS</sequence>
<keyword evidence="2" id="KW-0472">Membrane</keyword>
<feature type="transmembrane region" description="Helical" evidence="2">
    <location>
        <begin position="528"/>
        <end position="549"/>
    </location>
</feature>
<name>A0AAW1T9M3_9CHLO</name>
<keyword evidence="4" id="KW-1185">Reference proteome</keyword>
<protein>
    <submittedName>
        <fullName evidence="3">Uncharacterized protein</fullName>
    </submittedName>
</protein>
<proteinExistence type="predicted"/>
<dbReference type="Proteomes" id="UP001485043">
    <property type="component" value="Unassembled WGS sequence"/>
</dbReference>
<feature type="region of interest" description="Disordered" evidence="1">
    <location>
        <begin position="445"/>
        <end position="490"/>
    </location>
</feature>
<evidence type="ECO:0000256" key="1">
    <source>
        <dbReference type="SAM" id="MobiDB-lite"/>
    </source>
</evidence>
<dbReference type="EMBL" id="JALJOV010000229">
    <property type="protein sequence ID" value="KAK9865656.1"/>
    <property type="molecule type" value="Genomic_DNA"/>
</dbReference>
<feature type="compositionally biased region" description="Polar residues" evidence="1">
    <location>
        <begin position="356"/>
        <end position="370"/>
    </location>
</feature>
<comment type="caution">
    <text evidence="3">The sequence shown here is derived from an EMBL/GenBank/DDBJ whole genome shotgun (WGS) entry which is preliminary data.</text>
</comment>
<evidence type="ECO:0000313" key="4">
    <source>
        <dbReference type="Proteomes" id="UP001485043"/>
    </source>
</evidence>
<feature type="region of interest" description="Disordered" evidence="1">
    <location>
        <begin position="356"/>
        <end position="382"/>
    </location>
</feature>
<reference evidence="3 4" key="1">
    <citation type="journal article" date="2024" name="Nat. Commun.">
        <title>Phylogenomics reveals the evolutionary origins of lichenization in chlorophyte algae.</title>
        <authorList>
            <person name="Puginier C."/>
            <person name="Libourel C."/>
            <person name="Otte J."/>
            <person name="Skaloud P."/>
            <person name="Haon M."/>
            <person name="Grisel S."/>
            <person name="Petersen M."/>
            <person name="Berrin J.G."/>
            <person name="Delaux P.M."/>
            <person name="Dal Grande F."/>
            <person name="Keller J."/>
        </authorList>
    </citation>
    <scope>NUCLEOTIDE SEQUENCE [LARGE SCALE GENOMIC DNA]</scope>
    <source>
        <strain evidence="3 4">SAG 2523</strain>
    </source>
</reference>
<feature type="compositionally biased region" description="Low complexity" evidence="1">
    <location>
        <begin position="449"/>
        <end position="461"/>
    </location>
</feature>
<dbReference type="AlphaFoldDB" id="A0AAW1T9M3"/>
<organism evidence="3 4">
    <name type="scientific">Apatococcus fuscideae</name>
    <dbReference type="NCBI Taxonomy" id="2026836"/>
    <lineage>
        <taxon>Eukaryota</taxon>
        <taxon>Viridiplantae</taxon>
        <taxon>Chlorophyta</taxon>
        <taxon>core chlorophytes</taxon>
        <taxon>Trebouxiophyceae</taxon>
        <taxon>Chlorellales</taxon>
        <taxon>Chlorellaceae</taxon>
        <taxon>Apatococcus</taxon>
    </lineage>
</organism>
<gene>
    <name evidence="3" type="ORF">WJX84_002761</name>
</gene>
<accession>A0AAW1T9M3</accession>
<keyword evidence="2" id="KW-0812">Transmembrane</keyword>
<feature type="transmembrane region" description="Helical" evidence="2">
    <location>
        <begin position="396"/>
        <end position="415"/>
    </location>
</feature>
<evidence type="ECO:0000256" key="2">
    <source>
        <dbReference type="SAM" id="Phobius"/>
    </source>
</evidence>
<evidence type="ECO:0000313" key="3">
    <source>
        <dbReference type="EMBL" id="KAK9865656.1"/>
    </source>
</evidence>